<sequence>MSVPTGLLLRSFSSICKYDDVKSEFHISQSESTTIPQNLSIYLTLCLKQLNYTHSCMFDTTHSNCENLKILHAVRQSLCFDVDLQFKRCR</sequence>
<gene>
    <name evidence="1" type="ORF">AQUCO_01600321v1</name>
</gene>
<reference evidence="1 2" key="1">
    <citation type="submission" date="2017-09" db="EMBL/GenBank/DDBJ databases">
        <title>WGS assembly of Aquilegia coerulea Goldsmith.</title>
        <authorList>
            <person name="Hodges S."/>
            <person name="Kramer E."/>
            <person name="Nordborg M."/>
            <person name="Tomkins J."/>
            <person name="Borevitz J."/>
            <person name="Derieg N."/>
            <person name="Yan J."/>
            <person name="Mihaltcheva S."/>
            <person name="Hayes R.D."/>
            <person name="Rokhsar D."/>
        </authorList>
    </citation>
    <scope>NUCLEOTIDE SEQUENCE [LARGE SCALE GENOMIC DNA]</scope>
    <source>
        <strain evidence="2">cv. Goldsmith</strain>
    </source>
</reference>
<evidence type="ECO:0000313" key="2">
    <source>
        <dbReference type="Proteomes" id="UP000230069"/>
    </source>
</evidence>
<dbReference type="Proteomes" id="UP000230069">
    <property type="component" value="Unassembled WGS sequence"/>
</dbReference>
<proteinExistence type="predicted"/>
<evidence type="ECO:0000313" key="1">
    <source>
        <dbReference type="EMBL" id="PIA45977.1"/>
    </source>
</evidence>
<keyword evidence="2" id="KW-1185">Reference proteome</keyword>
<organism evidence="1 2">
    <name type="scientific">Aquilegia coerulea</name>
    <name type="common">Rocky mountain columbine</name>
    <dbReference type="NCBI Taxonomy" id="218851"/>
    <lineage>
        <taxon>Eukaryota</taxon>
        <taxon>Viridiplantae</taxon>
        <taxon>Streptophyta</taxon>
        <taxon>Embryophyta</taxon>
        <taxon>Tracheophyta</taxon>
        <taxon>Spermatophyta</taxon>
        <taxon>Magnoliopsida</taxon>
        <taxon>Ranunculales</taxon>
        <taxon>Ranunculaceae</taxon>
        <taxon>Thalictroideae</taxon>
        <taxon>Aquilegia</taxon>
    </lineage>
</organism>
<name>A0A2G5DRV9_AQUCA</name>
<accession>A0A2G5DRV9</accession>
<dbReference type="AlphaFoldDB" id="A0A2G5DRV9"/>
<dbReference type="EMBL" id="KZ305033">
    <property type="protein sequence ID" value="PIA45977.1"/>
    <property type="molecule type" value="Genomic_DNA"/>
</dbReference>
<dbReference type="OrthoDB" id="185373at2759"/>
<protein>
    <submittedName>
        <fullName evidence="1">Uncharacterized protein</fullName>
    </submittedName>
</protein>
<dbReference type="InParanoid" id="A0A2G5DRV9"/>